<accession>A0A0F9Q474</accession>
<dbReference type="PROSITE" id="PS00149">
    <property type="entry name" value="SULFATASE_2"/>
    <property type="match status" value="1"/>
</dbReference>
<dbReference type="AlphaFoldDB" id="A0A0F9Q474"/>
<evidence type="ECO:0000256" key="5">
    <source>
        <dbReference type="ARBA" id="ARBA00022801"/>
    </source>
</evidence>
<dbReference type="CDD" id="cd16144">
    <property type="entry name" value="ARS_like"/>
    <property type="match status" value="1"/>
</dbReference>
<dbReference type="PANTHER" id="PTHR42693:SF42">
    <property type="entry name" value="ARYLSULFATASE G"/>
    <property type="match status" value="1"/>
</dbReference>
<evidence type="ECO:0000256" key="4">
    <source>
        <dbReference type="ARBA" id="ARBA00022729"/>
    </source>
</evidence>
<keyword evidence="3" id="KW-0479">Metal-binding</keyword>
<dbReference type="SUPFAM" id="SSF53649">
    <property type="entry name" value="Alkaline phosphatase-like"/>
    <property type="match status" value="1"/>
</dbReference>
<evidence type="ECO:0000256" key="2">
    <source>
        <dbReference type="ARBA" id="ARBA00008779"/>
    </source>
</evidence>
<evidence type="ECO:0000256" key="6">
    <source>
        <dbReference type="ARBA" id="ARBA00022837"/>
    </source>
</evidence>
<comment type="caution">
    <text evidence="8">The sequence shown here is derived from an EMBL/GenBank/DDBJ whole genome shotgun (WGS) entry which is preliminary data.</text>
</comment>
<proteinExistence type="inferred from homology"/>
<protein>
    <recommendedName>
        <fullName evidence="7">Sulfatase N-terminal domain-containing protein</fullName>
    </recommendedName>
</protein>
<evidence type="ECO:0000313" key="8">
    <source>
        <dbReference type="EMBL" id="KKN08091.1"/>
    </source>
</evidence>
<gene>
    <name evidence="8" type="ORF">LCGC14_1060290</name>
</gene>
<dbReference type="GO" id="GO:0046872">
    <property type="term" value="F:metal ion binding"/>
    <property type="evidence" value="ECO:0007669"/>
    <property type="project" value="UniProtKB-KW"/>
</dbReference>
<dbReference type="InterPro" id="IPR000917">
    <property type="entry name" value="Sulfatase_N"/>
</dbReference>
<dbReference type="InterPro" id="IPR017850">
    <property type="entry name" value="Alkaline_phosphatase_core_sf"/>
</dbReference>
<feature type="domain" description="Sulfatase N-terminal" evidence="7">
    <location>
        <begin position="22"/>
        <end position="362"/>
    </location>
</feature>
<dbReference type="Gene3D" id="3.40.720.10">
    <property type="entry name" value="Alkaline Phosphatase, subunit A"/>
    <property type="match status" value="1"/>
</dbReference>
<evidence type="ECO:0000259" key="7">
    <source>
        <dbReference type="Pfam" id="PF00884"/>
    </source>
</evidence>
<keyword evidence="4" id="KW-0732">Signal</keyword>
<dbReference type="GO" id="GO:0004065">
    <property type="term" value="F:arylsulfatase activity"/>
    <property type="evidence" value="ECO:0007669"/>
    <property type="project" value="TreeGrafter"/>
</dbReference>
<comment type="similarity">
    <text evidence="2">Belongs to the sulfatase family.</text>
</comment>
<keyword evidence="5" id="KW-0378">Hydrolase</keyword>
<dbReference type="InterPro" id="IPR050738">
    <property type="entry name" value="Sulfatase"/>
</dbReference>
<reference evidence="8" key="1">
    <citation type="journal article" date="2015" name="Nature">
        <title>Complex archaea that bridge the gap between prokaryotes and eukaryotes.</title>
        <authorList>
            <person name="Spang A."/>
            <person name="Saw J.H."/>
            <person name="Jorgensen S.L."/>
            <person name="Zaremba-Niedzwiedzka K."/>
            <person name="Martijn J."/>
            <person name="Lind A.E."/>
            <person name="van Eijk R."/>
            <person name="Schleper C."/>
            <person name="Guy L."/>
            <person name="Ettema T.J."/>
        </authorList>
    </citation>
    <scope>NUCLEOTIDE SEQUENCE</scope>
</reference>
<evidence type="ECO:0000256" key="3">
    <source>
        <dbReference type="ARBA" id="ARBA00022723"/>
    </source>
</evidence>
<dbReference type="InterPro" id="IPR024607">
    <property type="entry name" value="Sulfatase_CS"/>
</dbReference>
<dbReference type="Gene3D" id="3.30.1120.10">
    <property type="match status" value="1"/>
</dbReference>
<dbReference type="EMBL" id="LAZR01004496">
    <property type="protein sequence ID" value="KKN08091.1"/>
    <property type="molecule type" value="Genomic_DNA"/>
</dbReference>
<dbReference type="PANTHER" id="PTHR42693">
    <property type="entry name" value="ARYLSULFATASE FAMILY MEMBER"/>
    <property type="match status" value="1"/>
</dbReference>
<keyword evidence="6" id="KW-0106">Calcium</keyword>
<organism evidence="8">
    <name type="scientific">marine sediment metagenome</name>
    <dbReference type="NCBI Taxonomy" id="412755"/>
    <lineage>
        <taxon>unclassified sequences</taxon>
        <taxon>metagenomes</taxon>
        <taxon>ecological metagenomes</taxon>
    </lineage>
</organism>
<evidence type="ECO:0000256" key="1">
    <source>
        <dbReference type="ARBA" id="ARBA00001913"/>
    </source>
</evidence>
<comment type="cofactor">
    <cofactor evidence="1">
        <name>Ca(2+)</name>
        <dbReference type="ChEBI" id="CHEBI:29108"/>
    </cofactor>
</comment>
<dbReference type="Pfam" id="PF00884">
    <property type="entry name" value="Sulfatase"/>
    <property type="match status" value="1"/>
</dbReference>
<name>A0A0F9Q474_9ZZZZ</name>
<sequence>MTLPSCASVVRKATGKGTSQKPNIIFILADDLGWAELGCYGNDFNETPNLDRLAARGMRFTQAYAAAPVCSPYRAALLTGQYPARAGIVDYLRPGDKPLSTDHVTIARILKRNGYATGIIGKWHLTGYRYHGAEIEIRPTDHGFDEELLCEVKGVGNGANFYPYRFRTQPISWLNVASRRLPEPEYLVDRMNLEAVEFIERHRDEPFFLYLSHYATHTILNGKKELVEKYAKKHPPGESMRQKCYLCADNGFKGDSQHHWAGDHNPHLAAMLESIDDGVGMIAEKLDELGLSENTIVVFSSDNGGETSVTSNAPLRGGKSQLYEGGIRVPLIMCRPGQIGAGTVCGEPTTNVDFYPTFCDAASLEPDPKQHLDGVSLLGVLKDPKARLDRAAMYWHYPLEKPHFLGGRSSSAIRQGDWKLIRFHDADEVELYNLAEDIAEQNDLADKHPLKVARLSRLLADWQEEVCSDGDRL</sequence>